<comment type="caution">
    <text evidence="1">The sequence shown here is derived from an EMBL/GenBank/DDBJ whole genome shotgun (WGS) entry which is preliminary data.</text>
</comment>
<evidence type="ECO:0000313" key="1">
    <source>
        <dbReference type="EMBL" id="ODM05615.1"/>
    </source>
</evidence>
<gene>
    <name evidence="1" type="ORF">BEI61_01504</name>
</gene>
<dbReference type="PATRIC" id="fig|1432052.4.peg.1686"/>
<name>A0A1E3AA15_9FIRM</name>
<dbReference type="Proteomes" id="UP000094067">
    <property type="component" value="Unassembled WGS sequence"/>
</dbReference>
<evidence type="ECO:0008006" key="3">
    <source>
        <dbReference type="Google" id="ProtNLM"/>
    </source>
</evidence>
<dbReference type="EMBL" id="MCGH01000002">
    <property type="protein sequence ID" value="ODM05615.1"/>
    <property type="molecule type" value="Genomic_DNA"/>
</dbReference>
<sequence>MKFWVIGCDIMHKVMWEDVNKLDYAFYIDSIFRNVCKVKLWICKILIEFDKREKLPKYLRKLAYSVYTLSRLDFGSAKNFIILTDNRVGWYSLNFLKYLKVCYNIHYVLIYLNPYITSGDEVLRFKEMADYVFSYDKNDVQKYGFEYFTTIYSGLPTSLLTNQMESDIMYFGGENGRLDLLIRCFEEIDKHGLKYDFNIVSVKKKQQVYSGKIKYCKPIPYYELVNKEKTTNCILEVLSEKQSGTTLRAMEAVVLNKKLLTNNVNIINLPFFDEKFMKVFTEPGDIDWEFVQKVEDVNYDYHNECSPIKIIERIKQLEQTVN</sequence>
<dbReference type="RefSeq" id="WP_069151823.1">
    <property type="nucleotide sequence ID" value="NZ_MCGH01000002.1"/>
</dbReference>
<dbReference type="AlphaFoldDB" id="A0A1E3AA15"/>
<evidence type="ECO:0000313" key="2">
    <source>
        <dbReference type="Proteomes" id="UP000094067"/>
    </source>
</evidence>
<protein>
    <recommendedName>
        <fullName evidence="3">Glycosyltransferase family 1 protein</fullName>
    </recommendedName>
</protein>
<organism evidence="1 2">
    <name type="scientific">Eisenbergiella tayi</name>
    <dbReference type="NCBI Taxonomy" id="1432052"/>
    <lineage>
        <taxon>Bacteria</taxon>
        <taxon>Bacillati</taxon>
        <taxon>Bacillota</taxon>
        <taxon>Clostridia</taxon>
        <taxon>Lachnospirales</taxon>
        <taxon>Lachnospiraceae</taxon>
        <taxon>Eisenbergiella</taxon>
    </lineage>
</organism>
<reference evidence="1 2" key="1">
    <citation type="submission" date="2016-07" db="EMBL/GenBank/DDBJ databases">
        <title>Characterization of isolates of Eisenbergiella tayi derived from blood cultures, using whole genome sequencing.</title>
        <authorList>
            <person name="Burdz T."/>
            <person name="Wiebe D."/>
            <person name="Huynh C."/>
            <person name="Bernard K."/>
        </authorList>
    </citation>
    <scope>NUCLEOTIDE SEQUENCE [LARGE SCALE GENOMIC DNA]</scope>
    <source>
        <strain evidence="1 2">NML 110608</strain>
    </source>
</reference>
<proteinExistence type="predicted"/>
<accession>A0A1E3AA15</accession>